<comment type="subcellular location">
    <subcellularLocation>
        <location evidence="1">Membrane</location>
        <topology evidence="1">Multi-pass membrane protein</topology>
    </subcellularLocation>
</comment>
<dbReference type="AlphaFoldDB" id="A0A7M5V497"/>
<dbReference type="SMART" id="SM00079">
    <property type="entry name" value="PBPe"/>
    <property type="match status" value="1"/>
</dbReference>
<proteinExistence type="predicted"/>
<dbReference type="Gene3D" id="3.40.190.10">
    <property type="entry name" value="Periplasmic binding protein-like II"/>
    <property type="match status" value="2"/>
</dbReference>
<keyword evidence="8" id="KW-0675">Receptor</keyword>
<keyword evidence="7 12" id="KW-0472">Membrane</keyword>
<protein>
    <recommendedName>
        <fullName evidence="14">Ionotropic glutamate receptor C-terminal domain-containing protein</fullName>
    </recommendedName>
</protein>
<keyword evidence="13" id="KW-0732">Signal</keyword>
<evidence type="ECO:0000259" key="14">
    <source>
        <dbReference type="SMART" id="SM00079"/>
    </source>
</evidence>
<organism evidence="15 16">
    <name type="scientific">Clytia hemisphaerica</name>
    <dbReference type="NCBI Taxonomy" id="252671"/>
    <lineage>
        <taxon>Eukaryota</taxon>
        <taxon>Metazoa</taxon>
        <taxon>Cnidaria</taxon>
        <taxon>Hydrozoa</taxon>
        <taxon>Hydroidolina</taxon>
        <taxon>Leptothecata</taxon>
        <taxon>Obeliida</taxon>
        <taxon>Clytiidae</taxon>
        <taxon>Clytia</taxon>
    </lineage>
</organism>
<dbReference type="EnsemblMetazoa" id="CLYHEMT003146.1">
    <property type="protein sequence ID" value="CLYHEMP003146.1"/>
    <property type="gene ID" value="CLYHEMG003146"/>
</dbReference>
<keyword evidence="16" id="KW-1185">Reference proteome</keyword>
<evidence type="ECO:0000256" key="6">
    <source>
        <dbReference type="ARBA" id="ARBA00023065"/>
    </source>
</evidence>
<keyword evidence="5" id="KW-0175">Coiled coil</keyword>
<sequence length="623" mass="70704">MAPVLLLHLTVFSLACPVLSVSINQNCTTWFTRENILSSNLNTIPLGWYIPPFTLKSTDVFEEMIHILNTKQFKEGGQHHDCMEYLTNDVTTKTSSFLQNLLKQTYSSKTTLITNNNKAYQTTTANVVDKLTNIEVSEFSVGTLNETILNNFFNTILQLQAHTVLLLIEEADWEIVKKFLSESVNNDVFWIRLSFSKNDTEAHNDGVTCSYELSITDLLVGSNISYAEQQENEQKIINAMKHKKTRCSKKYKSIIRAVSIIDSPYLVETPHEVSEFGNTVCKEGSFPCRKATDDVGISWVIRCCAGYVIDVAELMFDYLGYDWTLYLVPDGFYGGYDNCTDYNDVTGCVWNGLVDELISDRADVALAPLTATSHRIRVIDFTEHIITTNIAVVSRNKPEELEFINWEFLKSLDWTLLLALLITLLIVCSALFTVESLMRKMMRNFKKTGRYPTREAFSYGAGLTFQRDLAGKTPNRWATRIIAISYAVALTIIMSTYTANLTATNIADATNDFKGLKDEKIINPTPAFIYGIPKGTSTELFFKSHKVYSRPYEKFAKYHVVRTDDEGVANVFTGQLGAYISDYHSLASKISQQLDYCENLQMKVEKFVFFNSFGTQKNSKLRW</sequence>
<feature type="signal peptide" evidence="13">
    <location>
        <begin position="1"/>
        <end position="20"/>
    </location>
</feature>
<keyword evidence="4 12" id="KW-1133">Transmembrane helix</keyword>
<name>A0A7M5V497_9CNID</name>
<dbReference type="Pfam" id="PF10613">
    <property type="entry name" value="Lig_chan-Glu_bd"/>
    <property type="match status" value="1"/>
</dbReference>
<feature type="domain" description="Ionotropic glutamate receptor C-terminal" evidence="14">
    <location>
        <begin position="292"/>
        <end position="622"/>
    </location>
</feature>
<dbReference type="RefSeq" id="XP_066927090.1">
    <property type="nucleotide sequence ID" value="XM_067070989.1"/>
</dbReference>
<evidence type="ECO:0000256" key="5">
    <source>
        <dbReference type="ARBA" id="ARBA00023054"/>
    </source>
</evidence>
<evidence type="ECO:0000256" key="8">
    <source>
        <dbReference type="ARBA" id="ARBA00023170"/>
    </source>
</evidence>
<evidence type="ECO:0000313" key="15">
    <source>
        <dbReference type="EnsemblMetazoa" id="CLYHEMP003146.1"/>
    </source>
</evidence>
<dbReference type="Pfam" id="PF00060">
    <property type="entry name" value="Lig_chan"/>
    <property type="match status" value="1"/>
</dbReference>
<keyword evidence="2" id="KW-0813">Transport</keyword>
<evidence type="ECO:0000256" key="2">
    <source>
        <dbReference type="ARBA" id="ARBA00022448"/>
    </source>
</evidence>
<dbReference type="GeneID" id="136814442"/>
<evidence type="ECO:0000256" key="12">
    <source>
        <dbReference type="SAM" id="Phobius"/>
    </source>
</evidence>
<accession>A0A7M5V497</accession>
<dbReference type="InterPro" id="IPR015683">
    <property type="entry name" value="Ionotropic_Glu_rcpt"/>
</dbReference>
<keyword evidence="11" id="KW-0407">Ion channel</keyword>
<dbReference type="InterPro" id="IPR001320">
    <property type="entry name" value="Iontro_rcpt_C"/>
</dbReference>
<feature type="chain" id="PRO_5029516429" description="Ionotropic glutamate receptor C-terminal domain-containing protein" evidence="13">
    <location>
        <begin position="21"/>
        <end position="623"/>
    </location>
</feature>
<keyword evidence="3 12" id="KW-0812">Transmembrane</keyword>
<dbReference type="GO" id="GO:0015276">
    <property type="term" value="F:ligand-gated monoatomic ion channel activity"/>
    <property type="evidence" value="ECO:0007669"/>
    <property type="project" value="InterPro"/>
</dbReference>
<dbReference type="GO" id="GO:0005886">
    <property type="term" value="C:plasma membrane"/>
    <property type="evidence" value="ECO:0007669"/>
    <property type="project" value="UniProtKB-ARBA"/>
</dbReference>
<keyword evidence="10" id="KW-1071">Ligand-gated ion channel</keyword>
<dbReference type="InterPro" id="IPR019594">
    <property type="entry name" value="Glu/Gly-bd"/>
</dbReference>
<dbReference type="PANTHER" id="PTHR18966">
    <property type="entry name" value="IONOTROPIC GLUTAMATE RECEPTOR"/>
    <property type="match status" value="1"/>
</dbReference>
<evidence type="ECO:0000256" key="7">
    <source>
        <dbReference type="ARBA" id="ARBA00023136"/>
    </source>
</evidence>
<feature type="transmembrane region" description="Helical" evidence="12">
    <location>
        <begin position="477"/>
        <end position="497"/>
    </location>
</feature>
<evidence type="ECO:0000256" key="3">
    <source>
        <dbReference type="ARBA" id="ARBA00022692"/>
    </source>
</evidence>
<evidence type="ECO:0000313" key="16">
    <source>
        <dbReference type="Proteomes" id="UP000594262"/>
    </source>
</evidence>
<evidence type="ECO:0000256" key="11">
    <source>
        <dbReference type="ARBA" id="ARBA00023303"/>
    </source>
</evidence>
<dbReference type="Proteomes" id="UP000594262">
    <property type="component" value="Unplaced"/>
</dbReference>
<keyword evidence="6" id="KW-0406">Ion transport</keyword>
<feature type="transmembrane region" description="Helical" evidence="12">
    <location>
        <begin position="414"/>
        <end position="434"/>
    </location>
</feature>
<dbReference type="FunFam" id="3.40.190.10:FF:000078">
    <property type="entry name" value="glutamate receptor ionotropic, NMDA 3B"/>
    <property type="match status" value="1"/>
</dbReference>
<evidence type="ECO:0000256" key="1">
    <source>
        <dbReference type="ARBA" id="ARBA00004141"/>
    </source>
</evidence>
<evidence type="ECO:0000256" key="13">
    <source>
        <dbReference type="SAM" id="SignalP"/>
    </source>
</evidence>
<keyword evidence="9" id="KW-0325">Glycoprotein</keyword>
<reference evidence="15" key="1">
    <citation type="submission" date="2021-01" db="UniProtKB">
        <authorList>
            <consortium name="EnsemblMetazoa"/>
        </authorList>
    </citation>
    <scope>IDENTIFICATION</scope>
</reference>
<evidence type="ECO:0000256" key="9">
    <source>
        <dbReference type="ARBA" id="ARBA00023180"/>
    </source>
</evidence>
<evidence type="ECO:0000256" key="4">
    <source>
        <dbReference type="ARBA" id="ARBA00022989"/>
    </source>
</evidence>
<dbReference type="GO" id="GO:0043226">
    <property type="term" value="C:organelle"/>
    <property type="evidence" value="ECO:0007669"/>
    <property type="project" value="UniProtKB-ARBA"/>
</dbReference>
<dbReference type="SUPFAM" id="SSF53850">
    <property type="entry name" value="Periplasmic binding protein-like II"/>
    <property type="match status" value="1"/>
</dbReference>
<dbReference type="OrthoDB" id="5984008at2759"/>
<evidence type="ECO:0000256" key="10">
    <source>
        <dbReference type="ARBA" id="ARBA00023286"/>
    </source>
</evidence>